<dbReference type="PROSITE" id="PS01124">
    <property type="entry name" value="HTH_ARAC_FAMILY_2"/>
    <property type="match status" value="1"/>
</dbReference>
<dbReference type="SUPFAM" id="SSF46689">
    <property type="entry name" value="Homeodomain-like"/>
    <property type="match status" value="1"/>
</dbReference>
<dbReference type="KEGG" id="vpd:VAPA_2c03720"/>
<dbReference type="Gene3D" id="1.10.10.60">
    <property type="entry name" value="Homeodomain-like"/>
    <property type="match status" value="1"/>
</dbReference>
<dbReference type="PANTHER" id="PTHR46796">
    <property type="entry name" value="HTH-TYPE TRANSCRIPTIONAL ACTIVATOR RHAS-RELATED"/>
    <property type="match status" value="1"/>
</dbReference>
<proteinExistence type="predicted"/>
<protein>
    <submittedName>
        <fullName evidence="5">Transcriptional regulator, AraC family</fullName>
    </submittedName>
</protein>
<dbReference type="GO" id="GO:0003700">
    <property type="term" value="F:DNA-binding transcription factor activity"/>
    <property type="evidence" value="ECO:0007669"/>
    <property type="project" value="InterPro"/>
</dbReference>
<keyword evidence="2" id="KW-0238">DNA-binding</keyword>
<dbReference type="PATRIC" id="fig|1246301.3.peg.5894"/>
<dbReference type="HOGENOM" id="CLU_049704_4_1_4"/>
<dbReference type="Pfam" id="PF14525">
    <property type="entry name" value="AraC_binding_2"/>
    <property type="match status" value="1"/>
</dbReference>
<gene>
    <name evidence="5" type="ORF">VAPA_2c03720</name>
</gene>
<reference evidence="5 6" key="1">
    <citation type="submission" date="2012-10" db="EMBL/GenBank/DDBJ databases">
        <title>Genome sequence of Variovorax paradoxus B4.</title>
        <authorList>
            <person name="Schuldes J."/>
            <person name="Brandt U."/>
            <person name="Hiessl S."/>
            <person name="Wuebbeler J.H."/>
            <person name="Thuermer A."/>
            <person name="Steinbuechel A."/>
            <person name="Daniel R."/>
        </authorList>
    </citation>
    <scope>NUCLEOTIDE SEQUENCE [LARGE SCALE GENOMIC DNA]</scope>
    <source>
        <strain evidence="5 6">B4</strain>
    </source>
</reference>
<dbReference type="SMART" id="SM00342">
    <property type="entry name" value="HTH_ARAC"/>
    <property type="match status" value="1"/>
</dbReference>
<dbReference type="InterPro" id="IPR035418">
    <property type="entry name" value="AraC-bd_2"/>
</dbReference>
<keyword evidence="1" id="KW-0805">Transcription regulation</keyword>
<dbReference type="GO" id="GO:0043565">
    <property type="term" value="F:sequence-specific DNA binding"/>
    <property type="evidence" value="ECO:0007669"/>
    <property type="project" value="InterPro"/>
</dbReference>
<dbReference type="PANTHER" id="PTHR46796:SF6">
    <property type="entry name" value="ARAC SUBFAMILY"/>
    <property type="match status" value="1"/>
</dbReference>
<sequence>MSDPTYHRSTQIVTPGEQFAYWRDAICDAYVPLEPERAEAPGFRGSIEGLMLPELRSSTITAEAHAVRLSSAGLAKQQVAPFFVNLMGFGEAVVQQDGQTQRAGPGDIYVVDCASVWEVDFRSSFSMFCIEIDDALLRSRLGRRGRLASPVLAGDRGTGRILANYMRLVHELPSQDLLQVQSLMVGHCSELLSRAQLPDEPDARAERVRREMLERILGLMRRRLSDRSLTPDAACAELGISRSYLFKILGEGGQTFSGYLRQCRLDECRRVLREQPRRAVADIAADWGFDEVSSFNRAYRARFGQTPRQAREALG</sequence>
<dbReference type="InterPro" id="IPR020449">
    <property type="entry name" value="Tscrpt_reg_AraC-type_HTH"/>
</dbReference>
<dbReference type="Pfam" id="PF12833">
    <property type="entry name" value="HTH_18"/>
    <property type="match status" value="1"/>
</dbReference>
<accession>T1XJ59</accession>
<evidence type="ECO:0000313" key="6">
    <source>
        <dbReference type="Proteomes" id="UP000016223"/>
    </source>
</evidence>
<dbReference type="Proteomes" id="UP000016223">
    <property type="component" value="Chromosome 2"/>
</dbReference>
<dbReference type="AlphaFoldDB" id="T1XJ59"/>
<keyword evidence="3" id="KW-0804">Transcription</keyword>
<evidence type="ECO:0000313" key="5">
    <source>
        <dbReference type="EMBL" id="AGU52932.1"/>
    </source>
</evidence>
<feature type="domain" description="HTH araC/xylS-type" evidence="4">
    <location>
        <begin position="214"/>
        <end position="313"/>
    </location>
</feature>
<dbReference type="EMBL" id="CP003912">
    <property type="protein sequence ID" value="AGU52932.1"/>
    <property type="molecule type" value="Genomic_DNA"/>
</dbReference>
<evidence type="ECO:0000256" key="1">
    <source>
        <dbReference type="ARBA" id="ARBA00023015"/>
    </source>
</evidence>
<organism evidence="5 6">
    <name type="scientific">Variovorax paradoxus B4</name>
    <dbReference type="NCBI Taxonomy" id="1246301"/>
    <lineage>
        <taxon>Bacteria</taxon>
        <taxon>Pseudomonadati</taxon>
        <taxon>Pseudomonadota</taxon>
        <taxon>Betaproteobacteria</taxon>
        <taxon>Burkholderiales</taxon>
        <taxon>Comamonadaceae</taxon>
        <taxon>Variovorax</taxon>
    </lineage>
</organism>
<dbReference type="PRINTS" id="PR00032">
    <property type="entry name" value="HTHARAC"/>
</dbReference>
<evidence type="ECO:0000256" key="3">
    <source>
        <dbReference type="ARBA" id="ARBA00023163"/>
    </source>
</evidence>
<dbReference type="InterPro" id="IPR018060">
    <property type="entry name" value="HTH_AraC"/>
</dbReference>
<name>T1XJ59_VARPD</name>
<evidence type="ECO:0000259" key="4">
    <source>
        <dbReference type="PROSITE" id="PS01124"/>
    </source>
</evidence>
<evidence type="ECO:0000256" key="2">
    <source>
        <dbReference type="ARBA" id="ARBA00023125"/>
    </source>
</evidence>
<dbReference type="InterPro" id="IPR050204">
    <property type="entry name" value="AraC_XylS_family_regulators"/>
</dbReference>
<dbReference type="InterPro" id="IPR009057">
    <property type="entry name" value="Homeodomain-like_sf"/>
</dbReference>